<reference evidence="3" key="1">
    <citation type="submission" date="2016-10" db="EMBL/GenBank/DDBJ databases">
        <authorList>
            <person name="Varghese N."/>
            <person name="Submissions S."/>
        </authorList>
    </citation>
    <scope>NUCLEOTIDE SEQUENCE [LARGE SCALE GENOMIC DNA]</scope>
    <source>
        <strain evidence="3">LMG 26416</strain>
    </source>
</reference>
<dbReference type="OrthoDB" id="9108067at2"/>
<name>A0A1H7NW07_9BURK</name>
<dbReference type="InterPro" id="IPR054195">
    <property type="entry name" value="DUF6900"/>
</dbReference>
<feature type="domain" description="DUF6900" evidence="1">
    <location>
        <begin position="5"/>
        <end position="52"/>
    </location>
</feature>
<proteinExistence type="predicted"/>
<evidence type="ECO:0000313" key="2">
    <source>
        <dbReference type="EMBL" id="SEL27215.1"/>
    </source>
</evidence>
<organism evidence="2 3">
    <name type="scientific">Paraburkholderia caballeronis</name>
    <dbReference type="NCBI Taxonomy" id="416943"/>
    <lineage>
        <taxon>Bacteria</taxon>
        <taxon>Pseudomonadati</taxon>
        <taxon>Pseudomonadota</taxon>
        <taxon>Betaproteobacteria</taxon>
        <taxon>Burkholderiales</taxon>
        <taxon>Burkholderiaceae</taxon>
        <taxon>Paraburkholderia</taxon>
    </lineage>
</organism>
<evidence type="ECO:0000259" key="1">
    <source>
        <dbReference type="Pfam" id="PF21841"/>
    </source>
</evidence>
<dbReference type="AlphaFoldDB" id="A0A1H7NW07"/>
<evidence type="ECO:0000313" key="3">
    <source>
        <dbReference type="Proteomes" id="UP000199120"/>
    </source>
</evidence>
<dbReference type="Pfam" id="PF21841">
    <property type="entry name" value="DUF6900"/>
    <property type="match status" value="1"/>
</dbReference>
<dbReference type="EMBL" id="FOAJ01000006">
    <property type="protein sequence ID" value="SEL27215.1"/>
    <property type="molecule type" value="Genomic_DNA"/>
</dbReference>
<sequence length="67" mass="7401">MNDERVELLLAIARRTLDIDTFESTGELDTDLHEVNIGDVVQALEAAYDAGLLVGYRIGRSECMESS</sequence>
<keyword evidence="3" id="KW-1185">Reference proteome</keyword>
<dbReference type="RefSeq" id="WP_143040731.1">
    <property type="nucleotide sequence ID" value="NZ_FNSR01000002.1"/>
</dbReference>
<gene>
    <name evidence="2" type="ORF">SAMN05192542_10691</name>
</gene>
<protein>
    <recommendedName>
        <fullName evidence="1">DUF6900 domain-containing protein</fullName>
    </recommendedName>
</protein>
<dbReference type="Proteomes" id="UP000199120">
    <property type="component" value="Unassembled WGS sequence"/>
</dbReference>
<accession>A0A1H7NW07</accession>